<name>A0ABY4U1W6_9SPHN</name>
<organism evidence="2 3">
    <name type="scientific">Qipengyuania citrea</name>
    <dbReference type="NCBI Taxonomy" id="225971"/>
    <lineage>
        <taxon>Bacteria</taxon>
        <taxon>Pseudomonadati</taxon>
        <taxon>Pseudomonadota</taxon>
        <taxon>Alphaproteobacteria</taxon>
        <taxon>Sphingomonadales</taxon>
        <taxon>Erythrobacteraceae</taxon>
        <taxon>Qipengyuania</taxon>
    </lineage>
</organism>
<keyword evidence="3" id="KW-1185">Reference proteome</keyword>
<keyword evidence="1" id="KW-0812">Transmembrane</keyword>
<feature type="transmembrane region" description="Helical" evidence="1">
    <location>
        <begin position="14"/>
        <end position="36"/>
    </location>
</feature>
<sequence>MADPVTALSIAKDFGVPLFSAVLGAMLAYVPAARLAKKASDEMLARDREQRVETELTEARRAFVKLTLIANTLGSFRQDIEAMIAKATNDGNDHMPLWQRLSTFAGIEDEPAIPFEADELAPFIAARRPDLVDALLLIQRRHMAVVQSLRSFAKLKTELHYMAARYGETTRDESLVSTTRARMPVEVAQEFNLKVDELNLFTKGMREQINDYADYGVEVAALFDVVCQAYFGRGKLPTLAPLGAAS</sequence>
<accession>A0ABY4U1W6</accession>
<evidence type="ECO:0000256" key="1">
    <source>
        <dbReference type="SAM" id="Phobius"/>
    </source>
</evidence>
<keyword evidence="1" id="KW-0472">Membrane</keyword>
<dbReference type="Proteomes" id="UP001056619">
    <property type="component" value="Chromosome"/>
</dbReference>
<reference evidence="2 3" key="1">
    <citation type="submission" date="2022-06" db="EMBL/GenBank/DDBJ databases">
        <authorList>
            <person name="Liu G."/>
        </authorList>
    </citation>
    <scope>NUCLEOTIDE SEQUENCE [LARGE SCALE GENOMIC DNA]</scope>
    <source>
        <strain evidence="2 3">E4</strain>
    </source>
</reference>
<evidence type="ECO:0000313" key="2">
    <source>
        <dbReference type="EMBL" id="USA60105.1"/>
    </source>
</evidence>
<evidence type="ECO:0000313" key="3">
    <source>
        <dbReference type="Proteomes" id="UP001056619"/>
    </source>
</evidence>
<protein>
    <submittedName>
        <fullName evidence="2">Uncharacterized protein</fullName>
    </submittedName>
</protein>
<gene>
    <name evidence="2" type="ORF">NCF85_08195</name>
</gene>
<keyword evidence="1" id="KW-1133">Transmembrane helix</keyword>
<dbReference type="RefSeq" id="WP_301641280.1">
    <property type="nucleotide sequence ID" value="NZ_CP098494.1"/>
</dbReference>
<proteinExistence type="predicted"/>
<dbReference type="EMBL" id="CP098494">
    <property type="protein sequence ID" value="USA60105.1"/>
    <property type="molecule type" value="Genomic_DNA"/>
</dbReference>